<evidence type="ECO:0000313" key="5">
    <source>
        <dbReference type="EMBL" id="GAP02603.1"/>
    </source>
</evidence>
<keyword evidence="6" id="KW-1185">Reference proteome</keyword>
<feature type="region of interest" description="Disordered" evidence="2">
    <location>
        <begin position="246"/>
        <end position="265"/>
    </location>
</feature>
<name>A0A3F3H889_9LACO</name>
<gene>
    <name evidence="5" type="ORF">FPFC_020500</name>
</gene>
<feature type="coiled-coil region" evidence="1">
    <location>
        <begin position="738"/>
        <end position="798"/>
    </location>
</feature>
<protein>
    <recommendedName>
        <fullName evidence="4">DUF1542 domain-containing protein</fullName>
    </recommendedName>
</protein>
<reference evidence="5 6" key="1">
    <citation type="journal article" date="2015" name="BMC Genomics">
        <title>Comparative genomics of Fructobacillus spp. and Leuconostoc spp. reveals niche-specific evolution of Fructobacillus spp.</title>
        <authorList>
            <person name="Endo A."/>
            <person name="Tanizawa Y."/>
            <person name="Tanaka N."/>
            <person name="Maeno S."/>
            <person name="Kumar H."/>
            <person name="Shiwa Y."/>
            <person name="Okada S."/>
            <person name="Yoshikawa H."/>
            <person name="Dicks L."/>
            <person name="Nakagawa J."/>
            <person name="Arita M."/>
        </authorList>
    </citation>
    <scope>NUCLEOTIDE SEQUENCE [LARGE SCALE GENOMIC DNA]</scope>
    <source>
        <strain evidence="5 6">DSM 15468</strain>
    </source>
</reference>
<evidence type="ECO:0000256" key="2">
    <source>
        <dbReference type="SAM" id="MobiDB-lite"/>
    </source>
</evidence>
<sequence>MSTGKNNIDATTSITDADNALTAGKAAVDAVQVRYQNSSDTAIQTAKDAANSAIDAAAQKAQATIDGLTPLSDKAAREAKLTQDVASAKQKINQETAPAAVTQEQTDALNMINGEIAAAQVKSAQDDATARLRAYADNAETAITNLPDLPADDGKTAKTNIEAAVQAGNQAISAANNVADVKAALTNEEKVIDGISATAQSQSNQVVADAKQDAENAIIAAAEKAKTAISNLPTLSDDEKRAKEALVDQDSQATQTNISSSTDTDQITQAKQAGINNINQDVLNSQLADAQKDAVARLAAYAQQVEQTIAGLPDLSPDQINQANATIDDAVKTWTAKINQTQSLADVQSTLAAAEKAINDTSTTAQGQSQQTVLDEKTAADAVIDTAAQQAKANLDSLSPLSDRAAREQQIDDDAAAAKTAIMNATNKTAITKAQTDGQATIATDVTNAQLKSAKEAADASLLSHGQTAKDAIAKLPDLTPDQIDQANKAIDAAVAAGQNSIDTATDQNGVATALQNGKAAVDAVQAASTTDSSNTVARERAAANTAIDTQVQQAKAAIDGLNPLSDKAAREAAIDAAAQAACQKIAADTNANDINNDRDKALQTMINDTAAAQLKSAQEAADAQLVSYGQTVKAAIAKIADLTPDQVRQADQAIDAAVTAGQGQIDAATSQNGVATALQNGEAAVDAVKASAQQQSDQFIAKSKSDAQSTIDGAGNAAKSTIDGLPALNDGHKAAAKAQIDQDAANAKNQINQATTAAAIKQALNDGMAAIQKDVVNDILNNTKADAENQLNGYAQAAKDKIAHLTNLTPEQAAQAEQEIDAIVAQGQRAIAAAQAAQEAAQTLAANKAKIDQVLQTATNQVLPELPTTAASSTPAATVGQKAILPTTSRVDRHQYNPALVAFLTVGLLGLFADRRARRNDK</sequence>
<dbReference type="Proteomes" id="UP000061227">
    <property type="component" value="Unassembled WGS sequence"/>
</dbReference>
<feature type="domain" description="DUF1542" evidence="4">
    <location>
        <begin position="705"/>
        <end position="778"/>
    </location>
</feature>
<dbReference type="EMBL" id="DF968064">
    <property type="protein sequence ID" value="GAP02603.1"/>
    <property type="molecule type" value="Genomic_DNA"/>
</dbReference>
<feature type="compositionally biased region" description="Polar residues" evidence="2">
    <location>
        <begin position="249"/>
        <end position="265"/>
    </location>
</feature>
<keyword evidence="1" id="KW-0175">Coiled coil</keyword>
<feature type="domain" description="DUF1542" evidence="4">
    <location>
        <begin position="454"/>
        <end position="529"/>
    </location>
</feature>
<dbReference type="OrthoDB" id="10021243at2"/>
<keyword evidence="3" id="KW-1133">Transmembrane helix</keyword>
<dbReference type="STRING" id="220714.SAMN05660469_0538"/>
<dbReference type="AlphaFoldDB" id="A0A3F3H889"/>
<accession>A0A3F3H889</accession>
<dbReference type="InterPro" id="IPR011439">
    <property type="entry name" value="DUF1542"/>
</dbReference>
<organism evidence="5 6">
    <name type="scientific">Fructobacillus pseudoficulneus</name>
    <dbReference type="NCBI Taxonomy" id="220714"/>
    <lineage>
        <taxon>Bacteria</taxon>
        <taxon>Bacillati</taxon>
        <taxon>Bacillota</taxon>
        <taxon>Bacilli</taxon>
        <taxon>Lactobacillales</taxon>
        <taxon>Lactobacillaceae</taxon>
        <taxon>Fructobacillus</taxon>
    </lineage>
</organism>
<dbReference type="RefSeq" id="WP_143404247.1">
    <property type="nucleotide sequence ID" value="NZ_DF968064.1"/>
</dbReference>
<evidence type="ECO:0000259" key="4">
    <source>
        <dbReference type="Pfam" id="PF07564"/>
    </source>
</evidence>
<feature type="domain" description="DUF1542" evidence="4">
    <location>
        <begin position="210"/>
        <end position="284"/>
    </location>
</feature>
<evidence type="ECO:0000313" key="6">
    <source>
        <dbReference type="Proteomes" id="UP000061227"/>
    </source>
</evidence>
<proteinExistence type="predicted"/>
<dbReference type="Pfam" id="PF07564">
    <property type="entry name" value="DUF1542"/>
    <property type="match status" value="3"/>
</dbReference>
<evidence type="ECO:0000256" key="1">
    <source>
        <dbReference type="SAM" id="Coils"/>
    </source>
</evidence>
<evidence type="ECO:0000256" key="3">
    <source>
        <dbReference type="SAM" id="Phobius"/>
    </source>
</evidence>
<feature type="transmembrane region" description="Helical" evidence="3">
    <location>
        <begin position="897"/>
        <end position="914"/>
    </location>
</feature>
<keyword evidence="3" id="KW-0472">Membrane</keyword>
<keyword evidence="3" id="KW-0812">Transmembrane</keyword>